<dbReference type="PANTHER" id="PTHR35505">
    <property type="entry name" value="OS01G0600300 PROTEIN"/>
    <property type="match status" value="1"/>
</dbReference>
<dbReference type="KEGG" id="nnu:104604409"/>
<proteinExistence type="predicted"/>
<sequence>MDVVAVESFSGGKSPDFGPLIGHNYEIMLKESVDRFLDECRKGISDVSGFGSVFFRLLQARVDPPIEVIWFYSAVSFRGGNLDGLDPLSRVLMVKDLFQLLTACSASCNGLKSVAVLAPVLFELHQVIVGSSEKKQSLKTEKKLTREIDCLIEGIVGYISICCSKDSDEEDASVSLLPCFTDLIRVWMTDQPEGNRDSREILRLFFPLSSQEIRQELGDGGCMVGNLAGVVIAEAFLLRLSLKFRTGISRAELQNELKSWAVGSVTGFRNCYFFETLVRMLLERTLPVTSILGTEDESFLRRVLYDVVVLVEYSFLNTDSGIHLPAFRMKTLAVARLLVANEAIQGARENGDHAKAISYINAYTRSRLPSELVKCVSGQVGIDEKKSGSDFSTPQTLIKWLLKLDDQGAKVFDHYISKMHMKLRLEISKVENEALLWNPGSDKVEDDLFFYIDSKGEKKGEDEEKAGGDQEMIESMDASLLAAAHTMKFTENDRRRKRKEGRQTEGETRVKFVKYHLHDDSIREKPSPFTDYDSPSSASEVEDPQSDEDVEMEE</sequence>
<accession>A0A1U8AIK3</accession>
<dbReference type="FunCoup" id="A0A1U8AIK3">
    <property type="interactions" value="742"/>
</dbReference>
<dbReference type="eggNOG" id="ENOG502QQVM">
    <property type="taxonomic scope" value="Eukaryota"/>
</dbReference>
<dbReference type="OrthoDB" id="1660458at2759"/>
<dbReference type="Proteomes" id="UP000189703">
    <property type="component" value="Unplaced"/>
</dbReference>
<feature type="compositionally biased region" description="Acidic residues" evidence="1">
    <location>
        <begin position="540"/>
        <end position="554"/>
    </location>
</feature>
<evidence type="ECO:0000313" key="3">
    <source>
        <dbReference type="RefSeq" id="XP_010267020.1"/>
    </source>
</evidence>
<feature type="region of interest" description="Disordered" evidence="1">
    <location>
        <begin position="487"/>
        <end position="554"/>
    </location>
</feature>
<dbReference type="OMA" id="VSELYHS"/>
<keyword evidence="2" id="KW-1185">Reference proteome</keyword>
<evidence type="ECO:0000313" key="2">
    <source>
        <dbReference type="Proteomes" id="UP000189703"/>
    </source>
</evidence>
<name>A0A1U8AIK3_NELNU</name>
<reference evidence="3" key="1">
    <citation type="submission" date="2025-08" db="UniProtKB">
        <authorList>
            <consortium name="RefSeq"/>
        </authorList>
    </citation>
    <scope>IDENTIFICATION</scope>
</reference>
<dbReference type="AlphaFoldDB" id="A0A1U8AIK3"/>
<dbReference type="RefSeq" id="XP_010267020.1">
    <property type="nucleotide sequence ID" value="XM_010268718.2"/>
</dbReference>
<organism evidence="2 3">
    <name type="scientific">Nelumbo nucifera</name>
    <name type="common">Sacred lotus</name>
    <dbReference type="NCBI Taxonomy" id="4432"/>
    <lineage>
        <taxon>Eukaryota</taxon>
        <taxon>Viridiplantae</taxon>
        <taxon>Streptophyta</taxon>
        <taxon>Embryophyta</taxon>
        <taxon>Tracheophyta</taxon>
        <taxon>Spermatophyta</taxon>
        <taxon>Magnoliopsida</taxon>
        <taxon>Proteales</taxon>
        <taxon>Nelumbonaceae</taxon>
        <taxon>Nelumbo</taxon>
    </lineage>
</organism>
<feature type="compositionally biased region" description="Basic and acidic residues" evidence="1">
    <location>
        <begin position="501"/>
        <end position="526"/>
    </location>
</feature>
<dbReference type="PANTHER" id="PTHR35505:SF1">
    <property type="entry name" value="SNF2 DOMAIN PROTEIN"/>
    <property type="match status" value="1"/>
</dbReference>
<dbReference type="GeneID" id="104604409"/>
<protein>
    <submittedName>
        <fullName evidence="3">Uncharacterized protein LOC104604409</fullName>
    </submittedName>
</protein>
<evidence type="ECO:0000256" key="1">
    <source>
        <dbReference type="SAM" id="MobiDB-lite"/>
    </source>
</evidence>
<gene>
    <name evidence="3" type="primary">LOC104604409</name>
</gene>